<gene>
    <name evidence="1" type="ORF">LY90DRAFT_666199</name>
</gene>
<evidence type="ECO:0000313" key="2">
    <source>
        <dbReference type="Proteomes" id="UP000193920"/>
    </source>
</evidence>
<dbReference type="AlphaFoldDB" id="A0A1Y2ESY6"/>
<protein>
    <recommendedName>
        <fullName evidence="3">DUF1715-domain-containing protein</fullName>
    </recommendedName>
</protein>
<dbReference type="InterPro" id="IPR052436">
    <property type="entry name" value="LTO1_adapter"/>
</dbReference>
<dbReference type="Proteomes" id="UP000193920">
    <property type="component" value="Unassembled WGS sequence"/>
</dbReference>
<accession>A0A1Y2ESY6</accession>
<dbReference type="PANTHER" id="PTHR28532">
    <property type="entry name" value="GEO13458P1"/>
    <property type="match status" value="1"/>
</dbReference>
<reference evidence="1 2" key="1">
    <citation type="submission" date="2016-08" db="EMBL/GenBank/DDBJ databases">
        <title>A Parts List for Fungal Cellulosomes Revealed by Comparative Genomics.</title>
        <authorList>
            <consortium name="DOE Joint Genome Institute"/>
            <person name="Haitjema C.H."/>
            <person name="Gilmore S.P."/>
            <person name="Henske J.K."/>
            <person name="Solomon K.V."/>
            <person name="De Groot R."/>
            <person name="Kuo A."/>
            <person name="Mondo S.J."/>
            <person name="Salamov A.A."/>
            <person name="Labutti K."/>
            <person name="Zhao Z."/>
            <person name="Chiniquy J."/>
            <person name="Barry K."/>
            <person name="Brewer H.M."/>
            <person name="Purvine S.O."/>
            <person name="Wright A.T."/>
            <person name="Boxma B."/>
            <person name="Van Alen T."/>
            <person name="Hackstein J.H."/>
            <person name="Baker S.E."/>
            <person name="Grigoriev I.V."/>
            <person name="O'Malley M.A."/>
        </authorList>
    </citation>
    <scope>NUCLEOTIDE SEQUENCE [LARGE SCALE GENOMIC DNA]</scope>
    <source>
        <strain evidence="1 2">G1</strain>
    </source>
</reference>
<dbReference type="OrthoDB" id="48036at2759"/>
<dbReference type="PANTHER" id="PTHR28532:SF1">
    <property type="entry name" value="ORAL CANCER OVEREXPRESSED 1"/>
    <property type="match status" value="1"/>
</dbReference>
<evidence type="ECO:0000313" key="1">
    <source>
        <dbReference type="EMBL" id="ORY74394.1"/>
    </source>
</evidence>
<proteinExistence type="predicted"/>
<dbReference type="STRING" id="1754190.A0A1Y2ESY6"/>
<evidence type="ECO:0008006" key="3">
    <source>
        <dbReference type="Google" id="ProtNLM"/>
    </source>
</evidence>
<dbReference type="EMBL" id="MCOG01000029">
    <property type="protein sequence ID" value="ORY74394.1"/>
    <property type="molecule type" value="Genomic_DNA"/>
</dbReference>
<organism evidence="1 2">
    <name type="scientific">Neocallimastix californiae</name>
    <dbReference type="NCBI Taxonomy" id="1754190"/>
    <lineage>
        <taxon>Eukaryota</taxon>
        <taxon>Fungi</taxon>
        <taxon>Fungi incertae sedis</taxon>
        <taxon>Chytridiomycota</taxon>
        <taxon>Chytridiomycota incertae sedis</taxon>
        <taxon>Neocallimastigomycetes</taxon>
        <taxon>Neocallimastigales</taxon>
        <taxon>Neocallimastigaceae</taxon>
        <taxon>Neocallimastix</taxon>
    </lineage>
</organism>
<keyword evidence="2" id="KW-1185">Reference proteome</keyword>
<sequence>MSDILDDILFIEEDFIKKGFNSGIEAGEEFGKTEGLECGIENGYSFGMEIGFYKGFTKIYKKHVIDIETDEKKKEHQLKLFNGINELINSFIENPDTATLKKLNSKFKMLISNIKEKQSVLNQLSSLQYNTKPKSEKPLCFKGEDIDF</sequence>
<name>A0A1Y2ESY6_9FUNG</name>
<comment type="caution">
    <text evidence="1">The sequence shown here is derived from an EMBL/GenBank/DDBJ whole genome shotgun (WGS) entry which is preliminary data.</text>
</comment>